<comment type="subcellular location">
    <subcellularLocation>
        <location evidence="1">Membrane</location>
        <topology evidence="1">Single-pass membrane protein</topology>
    </subcellularLocation>
</comment>
<feature type="transmembrane region" description="Helical" evidence="13">
    <location>
        <begin position="12"/>
        <end position="35"/>
    </location>
</feature>
<dbReference type="PANTHER" id="PTHR24282">
    <property type="entry name" value="CYTOCHROME P450 FAMILY MEMBER"/>
    <property type="match status" value="1"/>
</dbReference>
<dbReference type="Proteomes" id="UP000504607">
    <property type="component" value="Chromosome 1"/>
</dbReference>
<keyword evidence="9 12" id="KW-0503">Monooxygenase</keyword>
<organism evidence="14 15">
    <name type="scientific">Elaeis guineensis var. tenera</name>
    <name type="common">Oil palm</name>
    <dbReference type="NCBI Taxonomy" id="51953"/>
    <lineage>
        <taxon>Eukaryota</taxon>
        <taxon>Viridiplantae</taxon>
        <taxon>Streptophyta</taxon>
        <taxon>Embryophyta</taxon>
        <taxon>Tracheophyta</taxon>
        <taxon>Spermatophyta</taxon>
        <taxon>Magnoliopsida</taxon>
        <taxon>Liliopsida</taxon>
        <taxon>Arecaceae</taxon>
        <taxon>Arecoideae</taxon>
        <taxon>Cocoseae</taxon>
        <taxon>Elaeidinae</taxon>
        <taxon>Elaeis</taxon>
    </lineage>
</organism>
<comment type="cofactor">
    <cofactor evidence="11">
        <name>heme</name>
        <dbReference type="ChEBI" id="CHEBI:30413"/>
    </cofactor>
</comment>
<protein>
    <submittedName>
        <fullName evidence="15">Cytochrome P450 CYP72A219-like</fullName>
    </submittedName>
</protein>
<evidence type="ECO:0000256" key="4">
    <source>
        <dbReference type="ARBA" id="ARBA00022692"/>
    </source>
</evidence>
<evidence type="ECO:0000313" key="14">
    <source>
        <dbReference type="Proteomes" id="UP000504607"/>
    </source>
</evidence>
<dbReference type="InterPro" id="IPR002401">
    <property type="entry name" value="Cyt_P450_E_grp-I"/>
</dbReference>
<evidence type="ECO:0000313" key="15">
    <source>
        <dbReference type="RefSeq" id="XP_010927481.1"/>
    </source>
</evidence>
<evidence type="ECO:0000256" key="8">
    <source>
        <dbReference type="ARBA" id="ARBA00023004"/>
    </source>
</evidence>
<evidence type="ECO:0000256" key="1">
    <source>
        <dbReference type="ARBA" id="ARBA00004167"/>
    </source>
</evidence>
<dbReference type="PANTHER" id="PTHR24282:SF255">
    <property type="entry name" value="CYTOCHROME P450 72A11-RELATED"/>
    <property type="match status" value="1"/>
</dbReference>
<dbReference type="GO" id="GO:0016020">
    <property type="term" value="C:membrane"/>
    <property type="evidence" value="ECO:0007669"/>
    <property type="project" value="UniProtKB-SubCell"/>
</dbReference>
<dbReference type="KEGG" id="egu:105049513"/>
<dbReference type="Pfam" id="PF00067">
    <property type="entry name" value="p450"/>
    <property type="match status" value="1"/>
</dbReference>
<dbReference type="GO" id="GO:0020037">
    <property type="term" value="F:heme binding"/>
    <property type="evidence" value="ECO:0007669"/>
    <property type="project" value="InterPro"/>
</dbReference>
<keyword evidence="10 13" id="KW-0472">Membrane</keyword>
<keyword evidence="4 13" id="KW-0812">Transmembrane</keyword>
<evidence type="ECO:0000256" key="10">
    <source>
        <dbReference type="ARBA" id="ARBA00023136"/>
    </source>
</evidence>
<sequence length="535" mass="61263">MGLGVMEMVGSVSWGSVGLLLLAAWAVRALEWVWWRPRRLERALRAQGIKGTRYRVLKGDLKDMARFSKEAQSKPMPLSHCIVPRVLPFIRQVINDHGKISFMWFGPYPRVILNDAELVKGLLSGKFGHFEKPKVTPLGRLLVTGVLIHEGEKWARHRRIINPAFHLKKLKCMLPTFYACCHQLIKRWDMHIGLQGSCELDIWPEFQGLTGDVISRTAFGCSFKEGRRIFQLLEEQAELTFQVIRNIYIPGYRFVPTKTNKRMMEIHRETRALLSRMIEQRERAMRKAGAANDDLLGLLMESNFRYSQEQGGSTNAGMTKDDVIEECKLFYFAGHETTSVLLTWTMVALGMHPSWQARAREEVLQIFGKNKPDFDGLSQLKIVTMILHEVLRLYPPTAFLLRETYKKMKLGDFSFPQGVQLVLPLLLIHHDPEFWGEDASEFNPERFARGVSNASKIQGAFIPFGWGPRICVGQSFAMMEAKMVLATILQNFSFEPSPSYAHAPYTVMTIHPQYGAQIILRRLENHLSIKVTDTK</sequence>
<dbReference type="InterPro" id="IPR036396">
    <property type="entry name" value="Cyt_P450_sf"/>
</dbReference>
<dbReference type="InParanoid" id="A0A6I9RJ91"/>
<dbReference type="RefSeq" id="XP_010927481.1">
    <property type="nucleotide sequence ID" value="XM_010929179.1"/>
</dbReference>
<accession>A0A6I9RJ91</accession>
<evidence type="ECO:0000256" key="12">
    <source>
        <dbReference type="RuleBase" id="RU000461"/>
    </source>
</evidence>
<dbReference type="GO" id="GO:0004497">
    <property type="term" value="F:monooxygenase activity"/>
    <property type="evidence" value="ECO:0007669"/>
    <property type="project" value="UniProtKB-KW"/>
</dbReference>
<evidence type="ECO:0000256" key="7">
    <source>
        <dbReference type="ARBA" id="ARBA00023002"/>
    </source>
</evidence>
<keyword evidence="7 12" id="KW-0560">Oxidoreductase</keyword>
<dbReference type="GeneID" id="105049513"/>
<dbReference type="OrthoDB" id="1470350at2759"/>
<dbReference type="Gene3D" id="1.10.630.10">
    <property type="entry name" value="Cytochrome P450"/>
    <property type="match status" value="1"/>
</dbReference>
<dbReference type="InterPro" id="IPR001128">
    <property type="entry name" value="Cyt_P450"/>
</dbReference>
<dbReference type="GO" id="GO:0005506">
    <property type="term" value="F:iron ion binding"/>
    <property type="evidence" value="ECO:0007669"/>
    <property type="project" value="InterPro"/>
</dbReference>
<dbReference type="GO" id="GO:0008202">
    <property type="term" value="P:steroid metabolic process"/>
    <property type="evidence" value="ECO:0007669"/>
    <property type="project" value="UniProtKB-ARBA"/>
</dbReference>
<keyword evidence="8 11" id="KW-0408">Iron</keyword>
<dbReference type="AlphaFoldDB" id="A0A6I9RJ91"/>
<evidence type="ECO:0000256" key="2">
    <source>
        <dbReference type="ARBA" id="ARBA00010617"/>
    </source>
</evidence>
<evidence type="ECO:0000256" key="9">
    <source>
        <dbReference type="ARBA" id="ARBA00023033"/>
    </source>
</evidence>
<dbReference type="PRINTS" id="PR00463">
    <property type="entry name" value="EP450I"/>
</dbReference>
<dbReference type="InterPro" id="IPR017972">
    <property type="entry name" value="Cyt_P450_CS"/>
</dbReference>
<reference evidence="15" key="1">
    <citation type="submission" date="2025-08" db="UniProtKB">
        <authorList>
            <consortium name="RefSeq"/>
        </authorList>
    </citation>
    <scope>IDENTIFICATION</scope>
</reference>
<evidence type="ECO:0000256" key="5">
    <source>
        <dbReference type="ARBA" id="ARBA00022723"/>
    </source>
</evidence>
<keyword evidence="5 11" id="KW-0479">Metal-binding</keyword>
<evidence type="ECO:0000256" key="6">
    <source>
        <dbReference type="ARBA" id="ARBA00022989"/>
    </source>
</evidence>
<dbReference type="PROSITE" id="PS00086">
    <property type="entry name" value="CYTOCHROME_P450"/>
    <property type="match status" value="1"/>
</dbReference>
<dbReference type="SUPFAM" id="SSF48264">
    <property type="entry name" value="Cytochrome P450"/>
    <property type="match status" value="1"/>
</dbReference>
<dbReference type="InterPro" id="IPR050665">
    <property type="entry name" value="Cytochrome_P450_Monooxygen"/>
</dbReference>
<dbReference type="GO" id="GO:0016705">
    <property type="term" value="F:oxidoreductase activity, acting on paired donors, with incorporation or reduction of molecular oxygen"/>
    <property type="evidence" value="ECO:0007669"/>
    <property type="project" value="InterPro"/>
</dbReference>
<proteinExistence type="inferred from homology"/>
<comment type="similarity">
    <text evidence="2 12">Belongs to the cytochrome P450 family.</text>
</comment>
<evidence type="ECO:0000256" key="13">
    <source>
        <dbReference type="SAM" id="Phobius"/>
    </source>
</evidence>
<keyword evidence="14" id="KW-1185">Reference proteome</keyword>
<name>A0A6I9RJ91_ELAGV</name>
<evidence type="ECO:0000256" key="3">
    <source>
        <dbReference type="ARBA" id="ARBA00022617"/>
    </source>
</evidence>
<evidence type="ECO:0000256" key="11">
    <source>
        <dbReference type="PIRSR" id="PIRSR602401-1"/>
    </source>
</evidence>
<dbReference type="PRINTS" id="PR00385">
    <property type="entry name" value="P450"/>
</dbReference>
<feature type="binding site" description="axial binding residue" evidence="11">
    <location>
        <position position="471"/>
    </location>
    <ligand>
        <name>heme</name>
        <dbReference type="ChEBI" id="CHEBI:30413"/>
    </ligand>
    <ligandPart>
        <name>Fe</name>
        <dbReference type="ChEBI" id="CHEBI:18248"/>
    </ligandPart>
</feature>
<gene>
    <name evidence="15" type="primary">LOC105049513</name>
</gene>
<keyword evidence="3 11" id="KW-0349">Heme</keyword>
<dbReference type="CDD" id="cd20642">
    <property type="entry name" value="CYP72"/>
    <property type="match status" value="1"/>
</dbReference>
<dbReference type="FunFam" id="1.10.630.10:FF:000029">
    <property type="entry name" value="Cytochrome P450 734A1"/>
    <property type="match status" value="1"/>
</dbReference>
<keyword evidence="6 13" id="KW-1133">Transmembrane helix</keyword>